<dbReference type="PANTHER" id="PTHR46825">
    <property type="entry name" value="D-ALANYL-D-ALANINE-CARBOXYPEPTIDASE/ENDOPEPTIDASE AMPH"/>
    <property type="match status" value="1"/>
</dbReference>
<dbReference type="EMBL" id="AUZX01011897">
    <property type="protein sequence ID" value="EQD41174.1"/>
    <property type="molecule type" value="Genomic_DNA"/>
</dbReference>
<evidence type="ECO:0000259" key="1">
    <source>
        <dbReference type="Pfam" id="PF00144"/>
    </source>
</evidence>
<dbReference type="PANTHER" id="PTHR46825:SF8">
    <property type="entry name" value="BETA-LACTAMASE-RELATED"/>
    <property type="match status" value="1"/>
</dbReference>
<dbReference type="AlphaFoldDB" id="T1AKA9"/>
<reference evidence="2" key="1">
    <citation type="submission" date="2013-08" db="EMBL/GenBank/DDBJ databases">
        <authorList>
            <person name="Mendez C."/>
            <person name="Richter M."/>
            <person name="Ferrer M."/>
            <person name="Sanchez J."/>
        </authorList>
    </citation>
    <scope>NUCLEOTIDE SEQUENCE</scope>
</reference>
<dbReference type="Gene3D" id="3.40.710.10">
    <property type="entry name" value="DD-peptidase/beta-lactamase superfamily"/>
    <property type="match status" value="1"/>
</dbReference>
<name>T1AKA9_9ZZZZ</name>
<protein>
    <submittedName>
        <fullName evidence="2">Beta-lactamase class C</fullName>
    </submittedName>
</protein>
<dbReference type="InterPro" id="IPR050491">
    <property type="entry name" value="AmpC-like"/>
</dbReference>
<proteinExistence type="predicted"/>
<sequence>MAVGVVIDGRSRVFDYGVASLRTQRPVTPDTLFEIGSASKTFTATLVSYAVVTGHMALADKVRRYFPSLRGTHFGDEVNLLNLATDTPGGIPLQVPPDVHTRAELMRYLQAWRPQYPPGTYRTYSNIGIGMLGLAAARSLHQKFAVVMRQRLLAPLGLRNTFIDVPPAKAVDYAEGYTSGGKPIRMRQGCLWQEAYGIRTTAGDLARFLQINMGMIRINRTLQRAVFATHVAYFTAGVLT</sequence>
<dbReference type="InterPro" id="IPR012338">
    <property type="entry name" value="Beta-lactam/transpept-like"/>
</dbReference>
<dbReference type="SUPFAM" id="SSF56601">
    <property type="entry name" value="beta-lactamase/transpeptidase-like"/>
    <property type="match status" value="1"/>
</dbReference>
<dbReference type="InterPro" id="IPR001466">
    <property type="entry name" value="Beta-lactam-related"/>
</dbReference>
<accession>T1AKA9</accession>
<comment type="caution">
    <text evidence="2">The sequence shown here is derived from an EMBL/GenBank/DDBJ whole genome shotgun (WGS) entry which is preliminary data.</text>
</comment>
<reference evidence="2" key="2">
    <citation type="journal article" date="2014" name="ISME J.">
        <title>Microbial stratification in low pH oxic and suboxic macroscopic growths along an acid mine drainage.</title>
        <authorList>
            <person name="Mendez-Garcia C."/>
            <person name="Mesa V."/>
            <person name="Sprenger R.R."/>
            <person name="Richter M."/>
            <person name="Diez M.S."/>
            <person name="Solano J."/>
            <person name="Bargiela R."/>
            <person name="Golyshina O.V."/>
            <person name="Manteca A."/>
            <person name="Ramos J.L."/>
            <person name="Gallego J.R."/>
            <person name="Llorente I."/>
            <person name="Martins Dos Santos V.A."/>
            <person name="Jensen O.N."/>
            <person name="Pelaez A.I."/>
            <person name="Sanchez J."/>
            <person name="Ferrer M."/>
        </authorList>
    </citation>
    <scope>NUCLEOTIDE SEQUENCE</scope>
</reference>
<gene>
    <name evidence="2" type="ORF">B1A_16185</name>
</gene>
<feature type="domain" description="Beta-lactamase-related" evidence="1">
    <location>
        <begin position="1"/>
        <end position="217"/>
    </location>
</feature>
<organism evidence="2">
    <name type="scientific">mine drainage metagenome</name>
    <dbReference type="NCBI Taxonomy" id="410659"/>
    <lineage>
        <taxon>unclassified sequences</taxon>
        <taxon>metagenomes</taxon>
        <taxon>ecological metagenomes</taxon>
    </lineage>
</organism>
<dbReference type="Pfam" id="PF00144">
    <property type="entry name" value="Beta-lactamase"/>
    <property type="match status" value="1"/>
</dbReference>
<evidence type="ECO:0000313" key="2">
    <source>
        <dbReference type="EMBL" id="EQD41174.1"/>
    </source>
</evidence>
<feature type="non-terminal residue" evidence="2">
    <location>
        <position position="240"/>
    </location>
</feature>